<keyword evidence="3" id="KW-0732">Signal</keyword>
<proteinExistence type="inferred from homology"/>
<comment type="similarity">
    <text evidence="1">Belongs to the bacterial solute-binding protein 1 family.</text>
</comment>
<dbReference type="InterPro" id="IPR006059">
    <property type="entry name" value="SBP"/>
</dbReference>
<evidence type="ECO:0000256" key="2">
    <source>
        <dbReference type="ARBA" id="ARBA00022448"/>
    </source>
</evidence>
<dbReference type="PANTHER" id="PTHR43649">
    <property type="entry name" value="ARABINOSE-BINDING PROTEIN-RELATED"/>
    <property type="match status" value="1"/>
</dbReference>
<keyword evidence="2" id="KW-0813">Transport</keyword>
<protein>
    <recommendedName>
        <fullName evidence="5">Extracellular solute-binding protein</fullName>
    </recommendedName>
</protein>
<gene>
    <name evidence="4" type="ORF">S06H3_41733</name>
</gene>
<name>X1NQK6_9ZZZZ</name>
<evidence type="ECO:0008006" key="5">
    <source>
        <dbReference type="Google" id="ProtNLM"/>
    </source>
</evidence>
<dbReference type="Gene3D" id="3.40.190.10">
    <property type="entry name" value="Periplasmic binding protein-like II"/>
    <property type="match status" value="1"/>
</dbReference>
<comment type="caution">
    <text evidence="4">The sequence shown here is derived from an EMBL/GenBank/DDBJ whole genome shotgun (WGS) entry which is preliminary data.</text>
</comment>
<evidence type="ECO:0000256" key="1">
    <source>
        <dbReference type="ARBA" id="ARBA00008520"/>
    </source>
</evidence>
<organism evidence="4">
    <name type="scientific">marine sediment metagenome</name>
    <dbReference type="NCBI Taxonomy" id="412755"/>
    <lineage>
        <taxon>unclassified sequences</taxon>
        <taxon>metagenomes</taxon>
        <taxon>ecological metagenomes</taxon>
    </lineage>
</organism>
<accession>X1NQK6</accession>
<evidence type="ECO:0000256" key="3">
    <source>
        <dbReference type="ARBA" id="ARBA00022729"/>
    </source>
</evidence>
<reference evidence="4" key="1">
    <citation type="journal article" date="2014" name="Front. Microbiol.">
        <title>High frequency of phylogenetically diverse reductive dehalogenase-homologous genes in deep subseafloor sedimentary metagenomes.</title>
        <authorList>
            <person name="Kawai M."/>
            <person name="Futagami T."/>
            <person name="Toyoda A."/>
            <person name="Takaki Y."/>
            <person name="Nishi S."/>
            <person name="Hori S."/>
            <person name="Arai W."/>
            <person name="Tsubouchi T."/>
            <person name="Morono Y."/>
            <person name="Uchiyama I."/>
            <person name="Ito T."/>
            <person name="Fujiyama A."/>
            <person name="Inagaki F."/>
            <person name="Takami H."/>
        </authorList>
    </citation>
    <scope>NUCLEOTIDE SEQUENCE</scope>
    <source>
        <strain evidence="4">Expedition CK06-06</strain>
    </source>
</reference>
<dbReference type="SUPFAM" id="SSF53850">
    <property type="entry name" value="Periplasmic binding protein-like II"/>
    <property type="match status" value="1"/>
</dbReference>
<sequence length="264" mass="30654">LMFNPGWMGDYVDFLLPLDEYMDKWDPDWDDIHSGFQEWENTYGGKRYSLTLDGDIIMMYYRKDLFENPKEKTAFKAKYGYELAPPKTWDQLLDIGEFFRRDTDGDGKIDFWGYADQAKRGRSFYWYLLRYIAYSSPDPQLFDPETMEPLINSPEAINALENYQKTIDLAPPGVLGWEWDELYSAFMKGNLALSIHWPDEGKRHVELETAVPGAQMGYALPPGVEKDGKLYQRSMTFGGWILGVAKDSKNPEAAYMVLWYMLGP</sequence>
<evidence type="ECO:0000313" key="4">
    <source>
        <dbReference type="EMBL" id="GAI46337.1"/>
    </source>
</evidence>
<dbReference type="EMBL" id="BARV01025753">
    <property type="protein sequence ID" value="GAI46337.1"/>
    <property type="molecule type" value="Genomic_DNA"/>
</dbReference>
<feature type="non-terminal residue" evidence="4">
    <location>
        <position position="1"/>
    </location>
</feature>
<dbReference type="InterPro" id="IPR050490">
    <property type="entry name" value="Bact_solute-bd_prot1"/>
</dbReference>
<dbReference type="PANTHER" id="PTHR43649:SF34">
    <property type="entry name" value="ABC TRANSPORTER PERIPLASMIC-BINDING PROTEIN YCJN-RELATED"/>
    <property type="match status" value="1"/>
</dbReference>
<dbReference type="AlphaFoldDB" id="X1NQK6"/>
<feature type="non-terminal residue" evidence="4">
    <location>
        <position position="264"/>
    </location>
</feature>
<dbReference type="Pfam" id="PF01547">
    <property type="entry name" value="SBP_bac_1"/>
    <property type="match status" value="1"/>
</dbReference>